<evidence type="ECO:0000313" key="2">
    <source>
        <dbReference type="EMBL" id="KAF2238807.1"/>
    </source>
</evidence>
<dbReference type="OrthoDB" id="439943at2759"/>
<dbReference type="AlphaFoldDB" id="A0A6A6HL83"/>
<feature type="compositionally biased region" description="Polar residues" evidence="1">
    <location>
        <begin position="38"/>
        <end position="53"/>
    </location>
</feature>
<evidence type="ECO:0000256" key="1">
    <source>
        <dbReference type="SAM" id="MobiDB-lite"/>
    </source>
</evidence>
<keyword evidence="3" id="KW-1185">Reference proteome</keyword>
<evidence type="ECO:0000313" key="3">
    <source>
        <dbReference type="Proteomes" id="UP000800092"/>
    </source>
</evidence>
<feature type="region of interest" description="Disordered" evidence="1">
    <location>
        <begin position="828"/>
        <end position="867"/>
    </location>
</feature>
<dbReference type="EMBL" id="ML991774">
    <property type="protein sequence ID" value="KAF2238807.1"/>
    <property type="molecule type" value="Genomic_DNA"/>
</dbReference>
<gene>
    <name evidence="2" type="ORF">EV356DRAFT_504121</name>
</gene>
<feature type="compositionally biased region" description="Polar residues" evidence="1">
    <location>
        <begin position="96"/>
        <end position="111"/>
    </location>
</feature>
<feature type="region of interest" description="Disordered" evidence="1">
    <location>
        <begin position="1"/>
        <end position="111"/>
    </location>
</feature>
<protein>
    <submittedName>
        <fullName evidence="2">Uncharacterized protein</fullName>
    </submittedName>
</protein>
<name>A0A6A6HL83_VIRVR</name>
<accession>A0A6A6HL83</accession>
<dbReference type="Proteomes" id="UP000800092">
    <property type="component" value="Unassembled WGS sequence"/>
</dbReference>
<reference evidence="2" key="1">
    <citation type="journal article" date="2020" name="Stud. Mycol.">
        <title>101 Dothideomycetes genomes: a test case for predicting lifestyles and emergence of pathogens.</title>
        <authorList>
            <person name="Haridas S."/>
            <person name="Albert R."/>
            <person name="Binder M."/>
            <person name="Bloem J."/>
            <person name="Labutti K."/>
            <person name="Salamov A."/>
            <person name="Andreopoulos B."/>
            <person name="Baker S."/>
            <person name="Barry K."/>
            <person name="Bills G."/>
            <person name="Bluhm B."/>
            <person name="Cannon C."/>
            <person name="Castanera R."/>
            <person name="Culley D."/>
            <person name="Daum C."/>
            <person name="Ezra D."/>
            <person name="Gonzalez J."/>
            <person name="Henrissat B."/>
            <person name="Kuo A."/>
            <person name="Liang C."/>
            <person name="Lipzen A."/>
            <person name="Lutzoni F."/>
            <person name="Magnuson J."/>
            <person name="Mondo S."/>
            <person name="Nolan M."/>
            <person name="Ohm R."/>
            <person name="Pangilinan J."/>
            <person name="Park H.-J."/>
            <person name="Ramirez L."/>
            <person name="Alfaro M."/>
            <person name="Sun H."/>
            <person name="Tritt A."/>
            <person name="Yoshinaga Y."/>
            <person name="Zwiers L.-H."/>
            <person name="Turgeon B."/>
            <person name="Goodwin S."/>
            <person name="Spatafora J."/>
            <person name="Crous P."/>
            <person name="Grigoriev I."/>
        </authorList>
    </citation>
    <scope>NUCLEOTIDE SEQUENCE</scope>
    <source>
        <strain evidence="2">Tuck. ex Michener</strain>
    </source>
</reference>
<feature type="compositionally biased region" description="Acidic residues" evidence="1">
    <location>
        <begin position="84"/>
        <end position="94"/>
    </location>
</feature>
<proteinExistence type="predicted"/>
<feature type="compositionally biased region" description="Basic and acidic residues" evidence="1">
    <location>
        <begin position="828"/>
        <end position="852"/>
    </location>
</feature>
<organism evidence="2 3">
    <name type="scientific">Viridothelium virens</name>
    <name type="common">Speckled blister lichen</name>
    <name type="synonym">Trypethelium virens</name>
    <dbReference type="NCBI Taxonomy" id="1048519"/>
    <lineage>
        <taxon>Eukaryota</taxon>
        <taxon>Fungi</taxon>
        <taxon>Dikarya</taxon>
        <taxon>Ascomycota</taxon>
        <taxon>Pezizomycotina</taxon>
        <taxon>Dothideomycetes</taxon>
        <taxon>Dothideomycetes incertae sedis</taxon>
        <taxon>Trypetheliales</taxon>
        <taxon>Trypetheliaceae</taxon>
        <taxon>Viridothelium</taxon>
    </lineage>
</organism>
<sequence length="867" mass="95364">MSSTSSKSVDEHESSLADSTYEVVDPRNLVSDDELDVQSESLPSCGGNTTDCEVSSVADTEEYVDNQASITSLPPSDYPTPAPSEDDEEDDGNIVEESSTTVRPTNASKSKLIQFPEPTRYERSGQNEGTALVKQQIGTALAEEFSLDLQHSNPSPQVPIGLQMRLSEKPILPLGSFSVMFVGHLSDARKEALVHKIASALATGYTFKSTNQSAPTRLNVVPMRSFGLSESCPDVAVIESNGTELLVETCKQLKKVCDRKGRVQLLEAEINDEWVDMRTNKRLSMNKLQSLPHTPHLAIFLHGAVGQTETRHGNNDWIWDIEEVLYDRGTPAIHLANKAEWALDPLDSGSDGVLQMTARMGKNAEAISPVDVDTFLRLHNGQLGRHLSFLESVRRGIGRKKSSFELFTSPFTSIPSRLSIMLTILIALITLSTMSSFILRTDWWTKIPRIQETAVERASVLNSSLIKLTNSTTAISAPPFNSLLSNVKPPEDTIERGAYLRLSEAIANGTEKFEAYPFADHFIAIKAPTSFARLKNTPNLYVNASRSGEALDANISKLAFEHYAMTLKQGQSYGQVNLTIFTKDKPLIRQSIMVNLGSLWRNPSAMNALVEAGLSRGWEDIESFRSSLSGIASRLIAKVAKDVREAKDTFRPAIAEATRSGSDASFAAGAATWETLKFARSQAVAELSRACAIFPNSSRTRQALQSPQQVLGRFSTRARSVLASAKYDSSRTVAPFTSRFSKAQEDLSKKLTHLRQRTANVQRPSSWPAEVARKGLPIEKMRNRAVSVWEKVFGKKPVSKALGASLMDVGMRCNSLRASREYGVIRMDSDPIGHAKTGEEAKKKREQRENLRKAAKQRKAPNGHAPP</sequence>